<accession>A0A6M3IWZ6</accession>
<proteinExistence type="predicted"/>
<sequence length="341" mass="39883">MLLDFDSKRCPGFQPNSDFQACESFDPASDPRECGFCKSPEMYRCIAHKGQIPLSHSSVQDFLTCHHLYYLKAIRGIQTKDAAKSSPLKCGTLWDAVLQKHLGKPQDIPAIINQYEIEARDVAKVRGLYRAYKRLEIPIDEGYELQAKIDLKLGFDKVWGDNVPVEVFVTGYYDRKYPTYFAENKLSGRPGNYDDPWFIESQIATYFLADPLLEYVIMEVARTPDLKSTGKFKDENPDDYSERIYQDVLTRPGHYFMGYSIETHKYGRKFYRKEFNLDEVKERYIHIFREYWEARQFDGWWKNSRSCASILPGIACDLLPICRHNLASETQFQIRKRQITF</sequence>
<organism evidence="1">
    <name type="scientific">viral metagenome</name>
    <dbReference type="NCBI Taxonomy" id="1070528"/>
    <lineage>
        <taxon>unclassified sequences</taxon>
        <taxon>metagenomes</taxon>
        <taxon>organismal metagenomes</taxon>
    </lineage>
</organism>
<dbReference type="AlphaFoldDB" id="A0A6M3IWZ6"/>
<evidence type="ECO:0008006" key="2">
    <source>
        <dbReference type="Google" id="ProtNLM"/>
    </source>
</evidence>
<dbReference type="EMBL" id="MT141453">
    <property type="protein sequence ID" value="QJA61798.1"/>
    <property type="molecule type" value="Genomic_DNA"/>
</dbReference>
<reference evidence="1" key="1">
    <citation type="submission" date="2020-03" db="EMBL/GenBank/DDBJ databases">
        <title>The deep terrestrial virosphere.</title>
        <authorList>
            <person name="Holmfeldt K."/>
            <person name="Nilsson E."/>
            <person name="Simone D."/>
            <person name="Lopez-Fernandez M."/>
            <person name="Wu X."/>
            <person name="de Brujin I."/>
            <person name="Lundin D."/>
            <person name="Andersson A."/>
            <person name="Bertilsson S."/>
            <person name="Dopson M."/>
        </authorList>
    </citation>
    <scope>NUCLEOTIDE SEQUENCE</scope>
    <source>
        <strain evidence="1">MM415B00892</strain>
    </source>
</reference>
<gene>
    <name evidence="1" type="ORF">MM415B00892_0024</name>
</gene>
<evidence type="ECO:0000313" key="1">
    <source>
        <dbReference type="EMBL" id="QJA61798.1"/>
    </source>
</evidence>
<name>A0A6M3IWZ6_9ZZZZ</name>
<protein>
    <recommendedName>
        <fullName evidence="2">PD-(D/E)XK nuclease superfamily protein</fullName>
    </recommendedName>
</protein>